<proteinExistence type="predicted"/>
<comment type="caution">
    <text evidence="1">The sequence shown here is derived from an EMBL/GenBank/DDBJ whole genome shotgun (WGS) entry which is preliminary data.</text>
</comment>
<dbReference type="Proteomes" id="UP001482620">
    <property type="component" value="Unassembled WGS sequence"/>
</dbReference>
<gene>
    <name evidence="1" type="primary">SZT2_1</name>
    <name evidence="1" type="ORF">ILYODFUR_006569</name>
</gene>
<dbReference type="PANTHER" id="PTHR14918:SF3">
    <property type="entry name" value="KICSTOR COMPLEX PROTEIN SZT2"/>
    <property type="match status" value="1"/>
</dbReference>
<sequence length="128" mass="14350">MLVRNCKLTPADVEFIQPSGSPATGIMTFTLPQYCLSWLPTVAHYLRQNLLIFLHVPKYTDSNTAHHFKHYFHLSRDLADSDIYLYNKPGGQGTGGKGKIIISVYTSSSSLNSTHHHSNSDFCFSVFV</sequence>
<accession>A0ABV0U3X1</accession>
<name>A0ABV0U3X1_9TELE</name>
<reference evidence="1 2" key="1">
    <citation type="submission" date="2021-06" db="EMBL/GenBank/DDBJ databases">
        <authorList>
            <person name="Palmer J.M."/>
        </authorList>
    </citation>
    <scope>NUCLEOTIDE SEQUENCE [LARGE SCALE GENOMIC DNA]</scope>
    <source>
        <strain evidence="2">if_2019</strain>
        <tissue evidence="1">Muscle</tissue>
    </source>
</reference>
<organism evidence="1 2">
    <name type="scientific">Ilyodon furcidens</name>
    <name type="common">goldbreast splitfin</name>
    <dbReference type="NCBI Taxonomy" id="33524"/>
    <lineage>
        <taxon>Eukaryota</taxon>
        <taxon>Metazoa</taxon>
        <taxon>Chordata</taxon>
        <taxon>Craniata</taxon>
        <taxon>Vertebrata</taxon>
        <taxon>Euteleostomi</taxon>
        <taxon>Actinopterygii</taxon>
        <taxon>Neopterygii</taxon>
        <taxon>Teleostei</taxon>
        <taxon>Neoteleostei</taxon>
        <taxon>Acanthomorphata</taxon>
        <taxon>Ovalentaria</taxon>
        <taxon>Atherinomorphae</taxon>
        <taxon>Cyprinodontiformes</taxon>
        <taxon>Goodeidae</taxon>
        <taxon>Ilyodon</taxon>
    </lineage>
</organism>
<dbReference type="EMBL" id="JAHRIQ010058333">
    <property type="protein sequence ID" value="MEQ2239649.1"/>
    <property type="molecule type" value="Genomic_DNA"/>
</dbReference>
<dbReference type="InterPro" id="IPR033228">
    <property type="entry name" value="SZT2"/>
</dbReference>
<evidence type="ECO:0000313" key="2">
    <source>
        <dbReference type="Proteomes" id="UP001482620"/>
    </source>
</evidence>
<keyword evidence="2" id="KW-1185">Reference proteome</keyword>
<protein>
    <submittedName>
        <fullName evidence="1">KICSTOR complex protein szt2</fullName>
    </submittedName>
</protein>
<evidence type="ECO:0000313" key="1">
    <source>
        <dbReference type="EMBL" id="MEQ2239649.1"/>
    </source>
</evidence>
<dbReference type="PANTHER" id="PTHR14918">
    <property type="entry name" value="KICSTOR COMPLEX PROTEIN SZT2"/>
    <property type="match status" value="1"/>
</dbReference>